<organism evidence="3 4">
    <name type="scientific">Cymbomonas tetramitiformis</name>
    <dbReference type="NCBI Taxonomy" id="36881"/>
    <lineage>
        <taxon>Eukaryota</taxon>
        <taxon>Viridiplantae</taxon>
        <taxon>Chlorophyta</taxon>
        <taxon>Pyramimonadophyceae</taxon>
        <taxon>Pyramimonadales</taxon>
        <taxon>Pyramimonadaceae</taxon>
        <taxon>Cymbomonas</taxon>
    </lineage>
</organism>
<comment type="caution">
    <text evidence="3">The sequence shown here is derived from an EMBL/GenBank/DDBJ whole genome shotgun (WGS) entry which is preliminary data.</text>
</comment>
<sequence length="388" mass="43136">MSRYRDPETEPKEPDEDYSEDNPPPAFTDPDDGQATAALIPAAIVPKVKMNPPKEYKVGQDAEVWMETVDRYFQFTYPGAPDKDLITVFLTFIQNNDRHYFHVVAKTPDATYEDVMNTFLRQFGNPHKRSVAKKHLMALQQGNQTFADYLRTFTSLTSLASVDLDDVLIKDIFVSNMESDLRKQFNLRFLTEDERNNLKVLLDLNYVVHSKQAETLHYRGQKEQSGGPARKDKDKGRGNTPYDRANQNQGNQNQNANHNSQKNKGKGKGKRKGKGSASSPSQPCQRRGRTNHVTKDCFSTKTPEGKPIKGNPPAQNPYKGQQQQNNQGGKSESNKLLKTVNTLVKELQNQQSINAAVAAPAPAPASAPAPQGNSPGTGQVPVMRAARG</sequence>
<feature type="compositionally biased region" description="Low complexity" evidence="1">
    <location>
        <begin position="320"/>
        <end position="329"/>
    </location>
</feature>
<reference evidence="3 4" key="1">
    <citation type="journal article" date="2015" name="Genome Biol. Evol.">
        <title>Comparative Genomics of a Bacterivorous Green Alga Reveals Evolutionary Causalities and Consequences of Phago-Mixotrophic Mode of Nutrition.</title>
        <authorList>
            <person name="Burns J.A."/>
            <person name="Paasch A."/>
            <person name="Narechania A."/>
            <person name="Kim E."/>
        </authorList>
    </citation>
    <scope>NUCLEOTIDE SEQUENCE [LARGE SCALE GENOMIC DNA]</scope>
    <source>
        <strain evidence="3 4">PLY_AMNH</strain>
    </source>
</reference>
<feature type="region of interest" description="Disordered" evidence="1">
    <location>
        <begin position="1"/>
        <end position="34"/>
    </location>
</feature>
<dbReference type="Pfam" id="PF03732">
    <property type="entry name" value="Retrotrans_gag"/>
    <property type="match status" value="1"/>
</dbReference>
<gene>
    <name evidence="3" type="ORF">CYMTET_54043</name>
</gene>
<dbReference type="AlphaFoldDB" id="A0AAE0EPS0"/>
<keyword evidence="4" id="KW-1185">Reference proteome</keyword>
<feature type="compositionally biased region" description="Low complexity" evidence="1">
    <location>
        <begin position="246"/>
        <end position="260"/>
    </location>
</feature>
<evidence type="ECO:0000256" key="1">
    <source>
        <dbReference type="SAM" id="MobiDB-lite"/>
    </source>
</evidence>
<dbReference type="Proteomes" id="UP001190700">
    <property type="component" value="Unassembled WGS sequence"/>
</dbReference>
<dbReference type="EMBL" id="LGRX02035220">
    <property type="protein sequence ID" value="KAK3235779.1"/>
    <property type="molecule type" value="Genomic_DNA"/>
</dbReference>
<evidence type="ECO:0000313" key="3">
    <source>
        <dbReference type="EMBL" id="KAK3235779.1"/>
    </source>
</evidence>
<feature type="region of interest" description="Disordered" evidence="1">
    <location>
        <begin position="215"/>
        <end position="336"/>
    </location>
</feature>
<evidence type="ECO:0000259" key="2">
    <source>
        <dbReference type="Pfam" id="PF03732"/>
    </source>
</evidence>
<dbReference type="InterPro" id="IPR005162">
    <property type="entry name" value="Retrotrans_gag_dom"/>
</dbReference>
<feature type="compositionally biased region" description="Basic residues" evidence="1">
    <location>
        <begin position="261"/>
        <end position="274"/>
    </location>
</feature>
<name>A0AAE0EPS0_9CHLO</name>
<evidence type="ECO:0000313" key="4">
    <source>
        <dbReference type="Proteomes" id="UP001190700"/>
    </source>
</evidence>
<proteinExistence type="predicted"/>
<accession>A0AAE0EPS0</accession>
<feature type="compositionally biased region" description="Basic and acidic residues" evidence="1">
    <location>
        <begin position="1"/>
        <end position="12"/>
    </location>
</feature>
<feature type="region of interest" description="Disordered" evidence="1">
    <location>
        <begin position="358"/>
        <end position="388"/>
    </location>
</feature>
<feature type="domain" description="Retrotransposon gag" evidence="2">
    <location>
        <begin position="97"/>
        <end position="161"/>
    </location>
</feature>
<protein>
    <recommendedName>
        <fullName evidence="2">Retrotransposon gag domain-containing protein</fullName>
    </recommendedName>
</protein>